<sequence length="52" mass="6181">GSGKRRQAVRGVPDLRPALREGRQGRRPLRGRERRTRVHRRQDQPLRRPVHP</sequence>
<evidence type="ECO:0000313" key="2">
    <source>
        <dbReference type="EMBL" id="CAA9421304.1"/>
    </source>
</evidence>
<gene>
    <name evidence="2" type="ORF">AVDCRST_MAG82-1457</name>
</gene>
<feature type="non-terminal residue" evidence="2">
    <location>
        <position position="1"/>
    </location>
</feature>
<protein>
    <submittedName>
        <fullName evidence="2">Uncharacterized protein</fullName>
    </submittedName>
</protein>
<name>A0A6J4PNU8_9ACTN</name>
<organism evidence="2">
    <name type="scientific">uncultured Rubrobacteraceae bacterium</name>
    <dbReference type="NCBI Taxonomy" id="349277"/>
    <lineage>
        <taxon>Bacteria</taxon>
        <taxon>Bacillati</taxon>
        <taxon>Actinomycetota</taxon>
        <taxon>Rubrobacteria</taxon>
        <taxon>Rubrobacterales</taxon>
        <taxon>Rubrobacteraceae</taxon>
        <taxon>environmental samples</taxon>
    </lineage>
</organism>
<accession>A0A6J4PNU8</accession>
<feature type="region of interest" description="Disordered" evidence="1">
    <location>
        <begin position="1"/>
        <end position="52"/>
    </location>
</feature>
<proteinExistence type="predicted"/>
<evidence type="ECO:0000256" key="1">
    <source>
        <dbReference type="SAM" id="MobiDB-lite"/>
    </source>
</evidence>
<feature type="compositionally biased region" description="Basic residues" evidence="1">
    <location>
        <begin position="25"/>
        <end position="40"/>
    </location>
</feature>
<reference evidence="2" key="1">
    <citation type="submission" date="2020-02" db="EMBL/GenBank/DDBJ databases">
        <authorList>
            <person name="Meier V. D."/>
        </authorList>
    </citation>
    <scope>NUCLEOTIDE SEQUENCE</scope>
    <source>
        <strain evidence="2">AVDCRST_MAG82</strain>
    </source>
</reference>
<dbReference type="EMBL" id="CADCVA010000208">
    <property type="protein sequence ID" value="CAA9421304.1"/>
    <property type="molecule type" value="Genomic_DNA"/>
</dbReference>
<feature type="non-terminal residue" evidence="2">
    <location>
        <position position="52"/>
    </location>
</feature>
<dbReference type="AlphaFoldDB" id="A0A6J4PNU8"/>